<sequence>MNIHNLPAEWVASASEPTNFGFTTEVLERAAELLAASTEWQRYLHLLDTGDSIDDIKVTSNRWPGSFSTVARLQQQTMTVEGIHDRDRTQLTAGGTRTGRRRGHSNARGVTLTSRILFMLISQDRHELFITFASIEEAYERHLRNGTDTDSFLVMKTYGPYDTGLYKEINEFG</sequence>
<dbReference type="EMBL" id="HG793178">
    <property type="protein sequence ID" value="CRL30196.1"/>
    <property type="molecule type" value="Genomic_DNA"/>
</dbReference>
<accession>A0A0G4PV20</accession>
<keyword evidence="2" id="KW-1185">Reference proteome</keyword>
<dbReference type="STRING" id="1429867.A0A0G4PV20"/>
<evidence type="ECO:0000313" key="1">
    <source>
        <dbReference type="EMBL" id="CRL30196.1"/>
    </source>
</evidence>
<dbReference type="AlphaFoldDB" id="A0A0G4PV20"/>
<proteinExistence type="predicted"/>
<name>A0A0G4PV20_PENC3</name>
<protein>
    <submittedName>
        <fullName evidence="1">Str. FM013</fullName>
    </submittedName>
</protein>
<evidence type="ECO:0000313" key="2">
    <source>
        <dbReference type="Proteomes" id="UP000053732"/>
    </source>
</evidence>
<gene>
    <name evidence="1" type="ORF">PCAMFM013_S045g000062</name>
</gene>
<organism evidence="1 2">
    <name type="scientific">Penicillium camemberti (strain FM 013)</name>
    <dbReference type="NCBI Taxonomy" id="1429867"/>
    <lineage>
        <taxon>Eukaryota</taxon>
        <taxon>Fungi</taxon>
        <taxon>Dikarya</taxon>
        <taxon>Ascomycota</taxon>
        <taxon>Pezizomycotina</taxon>
        <taxon>Eurotiomycetes</taxon>
        <taxon>Eurotiomycetidae</taxon>
        <taxon>Eurotiales</taxon>
        <taxon>Aspergillaceae</taxon>
        <taxon>Penicillium</taxon>
    </lineage>
</organism>
<reference evidence="1 2" key="1">
    <citation type="journal article" date="2014" name="Nat. Commun.">
        <title>Multiple recent horizontal transfers of a large genomic region in cheese making fungi.</title>
        <authorList>
            <person name="Cheeseman K."/>
            <person name="Ropars J."/>
            <person name="Renault P."/>
            <person name="Dupont J."/>
            <person name="Gouzy J."/>
            <person name="Branca A."/>
            <person name="Abraham A.L."/>
            <person name="Ceppi M."/>
            <person name="Conseiller E."/>
            <person name="Debuchy R."/>
            <person name="Malagnac F."/>
            <person name="Goarin A."/>
            <person name="Silar P."/>
            <person name="Lacoste S."/>
            <person name="Sallet E."/>
            <person name="Bensimon A."/>
            <person name="Giraud T."/>
            <person name="Brygoo Y."/>
        </authorList>
    </citation>
    <scope>NUCLEOTIDE SEQUENCE [LARGE SCALE GENOMIC DNA]</scope>
    <source>
        <strain evidence="2">FM 013</strain>
    </source>
</reference>
<dbReference type="Proteomes" id="UP000053732">
    <property type="component" value="Unassembled WGS sequence"/>
</dbReference>